<sequence>MEIDKLEYATQLKEKLDHLIKDQRDIMNMKHQCINAKEKATEVPFVCLDIGLSYKATVYQTNPDEVLLIVETLLSVVNKKLEKIKDEINDL</sequence>
<proteinExistence type="predicted"/>
<dbReference type="RefSeq" id="WP_211478908.1">
    <property type="nucleotide sequence ID" value="NZ_CP072224.1"/>
</dbReference>
<reference evidence="1 2" key="1">
    <citation type="journal article" date="2019" name="Nat. Med.">
        <title>A library of human gut bacterial isolates paired with longitudinal multiomics data enables mechanistic microbiome research.</title>
        <authorList>
            <person name="Poyet M."/>
            <person name="Groussin M."/>
            <person name="Gibbons S.M."/>
            <person name="Avila-Pacheco J."/>
            <person name="Jiang X."/>
            <person name="Kearney S.M."/>
            <person name="Perrotta A.R."/>
            <person name="Berdy B."/>
            <person name="Zhao S."/>
            <person name="Lieberman T.D."/>
            <person name="Swanson P.K."/>
            <person name="Smith M."/>
            <person name="Roesemann S."/>
            <person name="Alexander J.E."/>
            <person name="Rich S.A."/>
            <person name="Livny J."/>
            <person name="Vlamakis H."/>
            <person name="Clish C."/>
            <person name="Bullock K."/>
            <person name="Deik A."/>
            <person name="Scott J."/>
            <person name="Pierce K.A."/>
            <person name="Xavier R.J."/>
            <person name="Alm E.J."/>
        </authorList>
    </citation>
    <scope>NUCLEOTIDE SEQUENCE [LARGE SCALE GENOMIC DNA]</scope>
    <source>
        <strain evidence="1 2">BIOML-A160</strain>
    </source>
</reference>
<evidence type="ECO:0000313" key="1">
    <source>
        <dbReference type="EMBL" id="KAB4458074.1"/>
    </source>
</evidence>
<protein>
    <submittedName>
        <fullName evidence="1">Uncharacterized protein</fullName>
    </submittedName>
</protein>
<dbReference type="AlphaFoldDB" id="A0A7J5K2G4"/>
<dbReference type="Proteomes" id="UP000436825">
    <property type="component" value="Unassembled WGS sequence"/>
</dbReference>
<name>A0A7J5K2G4_BACT4</name>
<evidence type="ECO:0000313" key="2">
    <source>
        <dbReference type="Proteomes" id="UP000436825"/>
    </source>
</evidence>
<dbReference type="EMBL" id="WCRW01000002">
    <property type="protein sequence ID" value="KAB4458074.1"/>
    <property type="molecule type" value="Genomic_DNA"/>
</dbReference>
<comment type="caution">
    <text evidence="1">The sequence shown here is derived from an EMBL/GenBank/DDBJ whole genome shotgun (WGS) entry which is preliminary data.</text>
</comment>
<organism evidence="1 2">
    <name type="scientific">Bacteroides thetaiotaomicron</name>
    <dbReference type="NCBI Taxonomy" id="818"/>
    <lineage>
        <taxon>Bacteria</taxon>
        <taxon>Pseudomonadati</taxon>
        <taxon>Bacteroidota</taxon>
        <taxon>Bacteroidia</taxon>
        <taxon>Bacteroidales</taxon>
        <taxon>Bacteroidaceae</taxon>
        <taxon>Bacteroides</taxon>
    </lineage>
</organism>
<accession>A0A7J5K2G4</accession>
<gene>
    <name evidence="1" type="ORF">GAN75_03075</name>
</gene>